<gene>
    <name evidence="1" type="ORF">BPA01_23840</name>
</gene>
<dbReference type="RefSeq" id="WP_122963506.1">
    <property type="nucleotide sequence ID" value="NZ_BJMH01000009.1"/>
</dbReference>
<dbReference type="GO" id="GO:0006508">
    <property type="term" value="P:proteolysis"/>
    <property type="evidence" value="ECO:0007669"/>
    <property type="project" value="InterPro"/>
</dbReference>
<dbReference type="InterPro" id="IPR008257">
    <property type="entry name" value="Pept_M19"/>
</dbReference>
<dbReference type="AlphaFoldDB" id="A0A4Y3PH76"/>
<reference evidence="1 2" key="1">
    <citation type="submission" date="2019-06" db="EMBL/GenBank/DDBJ databases">
        <title>Whole genome shotgun sequence of Brevibacillus parabrevis NBRC 12334.</title>
        <authorList>
            <person name="Hosoyama A."/>
            <person name="Uohara A."/>
            <person name="Ohji S."/>
            <person name="Ichikawa N."/>
        </authorList>
    </citation>
    <scope>NUCLEOTIDE SEQUENCE [LARGE SCALE GENOMIC DNA]</scope>
    <source>
        <strain evidence="1 2">NBRC 12334</strain>
    </source>
</reference>
<dbReference type="CDD" id="cd01301">
    <property type="entry name" value="rDP_like"/>
    <property type="match status" value="1"/>
</dbReference>
<name>A0A4Y3PH76_BREPA</name>
<dbReference type="SUPFAM" id="SSF51556">
    <property type="entry name" value="Metallo-dependent hydrolases"/>
    <property type="match status" value="1"/>
</dbReference>
<dbReference type="Pfam" id="PF01244">
    <property type="entry name" value="Peptidase_M19"/>
    <property type="match status" value="1"/>
</dbReference>
<protein>
    <submittedName>
        <fullName evidence="1">Dipeptidase</fullName>
    </submittedName>
</protein>
<dbReference type="Proteomes" id="UP000316882">
    <property type="component" value="Unassembled WGS sequence"/>
</dbReference>
<dbReference type="InterPro" id="IPR032466">
    <property type="entry name" value="Metal_Hydrolase"/>
</dbReference>
<keyword evidence="2" id="KW-1185">Reference proteome</keyword>
<dbReference type="PANTHER" id="PTHR10443:SF12">
    <property type="entry name" value="DIPEPTIDASE"/>
    <property type="match status" value="1"/>
</dbReference>
<evidence type="ECO:0000313" key="2">
    <source>
        <dbReference type="Proteomes" id="UP000316882"/>
    </source>
</evidence>
<dbReference type="GO" id="GO:0070573">
    <property type="term" value="F:metallodipeptidase activity"/>
    <property type="evidence" value="ECO:0007669"/>
    <property type="project" value="InterPro"/>
</dbReference>
<proteinExistence type="predicted"/>
<evidence type="ECO:0000313" key="1">
    <source>
        <dbReference type="EMBL" id="GEB32804.1"/>
    </source>
</evidence>
<accession>A0A4Y3PH76</accession>
<dbReference type="PANTHER" id="PTHR10443">
    <property type="entry name" value="MICROSOMAL DIPEPTIDASE"/>
    <property type="match status" value="1"/>
</dbReference>
<comment type="caution">
    <text evidence="1">The sequence shown here is derived from an EMBL/GenBank/DDBJ whole genome shotgun (WGS) entry which is preliminary data.</text>
</comment>
<organism evidence="1 2">
    <name type="scientific">Brevibacillus parabrevis</name>
    <dbReference type="NCBI Taxonomy" id="54914"/>
    <lineage>
        <taxon>Bacteria</taxon>
        <taxon>Bacillati</taxon>
        <taxon>Bacillota</taxon>
        <taxon>Bacilli</taxon>
        <taxon>Bacillales</taxon>
        <taxon>Paenibacillaceae</taxon>
        <taxon>Brevibacillus</taxon>
    </lineage>
</organism>
<dbReference type="EMBL" id="BJMH01000009">
    <property type="protein sequence ID" value="GEB32804.1"/>
    <property type="molecule type" value="Genomic_DNA"/>
</dbReference>
<dbReference type="Gene3D" id="3.20.20.140">
    <property type="entry name" value="Metal-dependent hydrolases"/>
    <property type="match status" value="1"/>
</dbReference>
<dbReference type="PROSITE" id="PS51365">
    <property type="entry name" value="RENAL_DIPEPTIDASE_2"/>
    <property type="match status" value="1"/>
</dbReference>
<sequence>MHVVDLHCDTLLKMWLSKGELAFANAPQLESNKARLQQGGVKVQVFALFPPPDLSVEQKLSSVLAQMDYFHEEVLGKNPEMKQIKEWDDIDRLRDGEIGALLSLEGVDAIGEDLSMLTTLYQLGVRSVGLTWNHGNLAAGGALDKTATGLTSFGVKVVNFLNENRLFTDVSHLHEQAFWDVIELAAHPIASHSNARAILDHPRNLSDEQARALFAKGGLVHVFFSPAFVKEGRKAAIPDLIRHIEHFCGLGGERYIGIGSDFDGISMPERIEGLSHAGMMQNLLHELSRYYTDEQVRGFASENFMRNRPQKR</sequence>